<dbReference type="OrthoDB" id="5345392at2759"/>
<evidence type="ECO:0000256" key="4">
    <source>
        <dbReference type="ARBA" id="ARBA00022989"/>
    </source>
</evidence>
<comment type="subcellular location">
    <subcellularLocation>
        <location evidence="1">Membrane</location>
        <topology evidence="1">Multi-pass membrane protein</topology>
    </subcellularLocation>
</comment>
<dbReference type="AlphaFoldDB" id="A0A4W3IGL3"/>
<dbReference type="CTD" id="255027"/>
<proteinExistence type="inferred from homology"/>
<dbReference type="STRING" id="7868.ENSCMIP00000020029"/>
<dbReference type="Pfam" id="PF04117">
    <property type="entry name" value="Mpv17_PMP22"/>
    <property type="match status" value="1"/>
</dbReference>
<dbReference type="OMA" id="DWAFTEY"/>
<evidence type="ECO:0000256" key="6">
    <source>
        <dbReference type="RuleBase" id="RU363053"/>
    </source>
</evidence>
<sequence length="280" mass="31777">MTLLIDYSGGEEHYSNNNPVSQERAKERTTQLLVDVPTLHCVVFGVTSSLCFYRHPVSKILWEILAPTSREREREMLRSIRSGIKRFPWITNVTLYSCVFGAGDVVQQNLSKEREAKVDLKQTRNILLLTFSFHGNFNFLWLKTLERMLPGVTMGNIVRKVLCDQLFASPVAISAFYVGMSALEGQPDIFGVCREKFWNSYKIGVAYWSVMQAINFTFVPPYVRTAFAGFCCFFWAIFMSFTQQRGNGTVFASLLKPANSGSEGKKLESENKKDNTPPIS</sequence>
<keyword evidence="9" id="KW-1185">Reference proteome</keyword>
<evidence type="ECO:0000256" key="7">
    <source>
        <dbReference type="SAM" id="MobiDB-lite"/>
    </source>
</evidence>
<dbReference type="InterPro" id="IPR007248">
    <property type="entry name" value="Mpv17_PMP22"/>
</dbReference>
<evidence type="ECO:0000313" key="8">
    <source>
        <dbReference type="Ensembl" id="ENSCMIP00000020029.1"/>
    </source>
</evidence>
<dbReference type="KEGG" id="cmk:103178785"/>
<organism evidence="8 9">
    <name type="scientific">Callorhinchus milii</name>
    <name type="common">Ghost shark</name>
    <dbReference type="NCBI Taxonomy" id="7868"/>
    <lineage>
        <taxon>Eukaryota</taxon>
        <taxon>Metazoa</taxon>
        <taxon>Chordata</taxon>
        <taxon>Craniata</taxon>
        <taxon>Vertebrata</taxon>
        <taxon>Chondrichthyes</taxon>
        <taxon>Holocephali</taxon>
        <taxon>Chimaeriformes</taxon>
        <taxon>Callorhinchidae</taxon>
        <taxon>Callorhinchus</taxon>
    </lineage>
</organism>
<reference evidence="9" key="3">
    <citation type="journal article" date="2014" name="Nature">
        <title>Elephant shark genome provides unique insights into gnathostome evolution.</title>
        <authorList>
            <consortium name="International Elephant Shark Genome Sequencing Consortium"/>
            <person name="Venkatesh B."/>
            <person name="Lee A.P."/>
            <person name="Ravi V."/>
            <person name="Maurya A.K."/>
            <person name="Lian M.M."/>
            <person name="Swann J.B."/>
            <person name="Ohta Y."/>
            <person name="Flajnik M.F."/>
            <person name="Sutoh Y."/>
            <person name="Kasahara M."/>
            <person name="Hoon S."/>
            <person name="Gangu V."/>
            <person name="Roy S.W."/>
            <person name="Irimia M."/>
            <person name="Korzh V."/>
            <person name="Kondrychyn I."/>
            <person name="Lim Z.W."/>
            <person name="Tay B.H."/>
            <person name="Tohari S."/>
            <person name="Kong K.W."/>
            <person name="Ho S."/>
            <person name="Lorente-Galdos B."/>
            <person name="Quilez J."/>
            <person name="Marques-Bonet T."/>
            <person name="Raney B.J."/>
            <person name="Ingham P.W."/>
            <person name="Tay A."/>
            <person name="Hillier L.W."/>
            <person name="Minx P."/>
            <person name="Boehm T."/>
            <person name="Wilson R.K."/>
            <person name="Brenner S."/>
            <person name="Warren W.C."/>
        </authorList>
    </citation>
    <scope>NUCLEOTIDE SEQUENCE [LARGE SCALE GENOMIC DNA]</scope>
</reference>
<dbReference type="Proteomes" id="UP000314986">
    <property type="component" value="Unassembled WGS sequence"/>
</dbReference>
<feature type="transmembrane region" description="Helical" evidence="6">
    <location>
        <begin position="222"/>
        <end position="241"/>
    </location>
</feature>
<gene>
    <name evidence="8" type="primary">mpv17l</name>
</gene>
<accession>A0A4W3IGL3</accession>
<evidence type="ECO:0000313" key="9">
    <source>
        <dbReference type="Proteomes" id="UP000314986"/>
    </source>
</evidence>
<comment type="similarity">
    <text evidence="2 6">Belongs to the peroxisomal membrane protein PXMP2/4 family.</text>
</comment>
<keyword evidence="3 6" id="KW-0812">Transmembrane</keyword>
<name>A0A4W3IGL3_CALMI</name>
<dbReference type="PANTHER" id="PTHR11266">
    <property type="entry name" value="PEROXISOMAL MEMBRANE PROTEIN 2, PXMP2 MPV17"/>
    <property type="match status" value="1"/>
</dbReference>
<dbReference type="GO" id="GO:0016020">
    <property type="term" value="C:membrane"/>
    <property type="evidence" value="ECO:0007669"/>
    <property type="project" value="UniProtKB-SubCell"/>
</dbReference>
<comment type="caution">
    <text evidence="6">Lacks conserved residue(s) required for the propagation of feature annotation.</text>
</comment>
<dbReference type="GeneID" id="103178785"/>
<evidence type="ECO:0000256" key="5">
    <source>
        <dbReference type="ARBA" id="ARBA00023136"/>
    </source>
</evidence>
<reference evidence="9" key="2">
    <citation type="journal article" date="2007" name="PLoS Biol.">
        <title>Survey sequencing and comparative analysis of the elephant shark (Callorhinchus milii) genome.</title>
        <authorList>
            <person name="Venkatesh B."/>
            <person name="Kirkness E.F."/>
            <person name="Loh Y.H."/>
            <person name="Halpern A.L."/>
            <person name="Lee A.P."/>
            <person name="Johnson J."/>
            <person name="Dandona N."/>
            <person name="Viswanathan L.D."/>
            <person name="Tay A."/>
            <person name="Venter J.C."/>
            <person name="Strausberg R.L."/>
            <person name="Brenner S."/>
        </authorList>
    </citation>
    <scope>NUCLEOTIDE SEQUENCE [LARGE SCALE GENOMIC DNA]</scope>
</reference>
<reference evidence="8" key="4">
    <citation type="submission" date="2025-08" db="UniProtKB">
        <authorList>
            <consortium name="Ensembl"/>
        </authorList>
    </citation>
    <scope>IDENTIFICATION</scope>
</reference>
<evidence type="ECO:0000256" key="1">
    <source>
        <dbReference type="ARBA" id="ARBA00004141"/>
    </source>
</evidence>
<dbReference type="InParanoid" id="A0A4W3IGL3"/>
<reference evidence="9" key="1">
    <citation type="journal article" date="2006" name="Science">
        <title>Ancient noncoding elements conserved in the human genome.</title>
        <authorList>
            <person name="Venkatesh B."/>
            <person name="Kirkness E.F."/>
            <person name="Loh Y.H."/>
            <person name="Halpern A.L."/>
            <person name="Lee A.P."/>
            <person name="Johnson J."/>
            <person name="Dandona N."/>
            <person name="Viswanathan L.D."/>
            <person name="Tay A."/>
            <person name="Venter J.C."/>
            <person name="Strausberg R.L."/>
            <person name="Brenner S."/>
        </authorList>
    </citation>
    <scope>NUCLEOTIDE SEQUENCE [LARGE SCALE GENOMIC DNA]</scope>
</reference>
<dbReference type="PANTHER" id="PTHR11266:SF123">
    <property type="entry name" value="MPV17-LIKE PROTEIN"/>
    <property type="match status" value="1"/>
</dbReference>
<dbReference type="GO" id="GO:0061668">
    <property type="term" value="P:mitochondrial ribosome assembly"/>
    <property type="evidence" value="ECO:0007669"/>
    <property type="project" value="TreeGrafter"/>
</dbReference>
<keyword evidence="5 6" id="KW-0472">Membrane</keyword>
<feature type="region of interest" description="Disordered" evidence="7">
    <location>
        <begin position="1"/>
        <end position="22"/>
    </location>
</feature>
<keyword evidence="4 6" id="KW-1133">Transmembrane helix</keyword>
<dbReference type="GO" id="GO:0005739">
    <property type="term" value="C:mitochondrion"/>
    <property type="evidence" value="ECO:0007669"/>
    <property type="project" value="TreeGrafter"/>
</dbReference>
<reference evidence="8" key="5">
    <citation type="submission" date="2025-09" db="UniProtKB">
        <authorList>
            <consortium name="Ensembl"/>
        </authorList>
    </citation>
    <scope>IDENTIFICATION</scope>
</reference>
<feature type="compositionally biased region" description="Basic and acidic residues" evidence="7">
    <location>
        <begin position="263"/>
        <end position="280"/>
    </location>
</feature>
<evidence type="ECO:0000256" key="3">
    <source>
        <dbReference type="ARBA" id="ARBA00022692"/>
    </source>
</evidence>
<evidence type="ECO:0000256" key="2">
    <source>
        <dbReference type="ARBA" id="ARBA00006824"/>
    </source>
</evidence>
<evidence type="ECO:0008006" key="10">
    <source>
        <dbReference type="Google" id="ProtNLM"/>
    </source>
</evidence>
<dbReference type="GeneTree" id="ENSGT00730000111088"/>
<protein>
    <recommendedName>
        <fullName evidence="10">Mpv17-like protein</fullName>
    </recommendedName>
</protein>
<dbReference type="Ensembl" id="ENSCMIT00000020401.1">
    <property type="protein sequence ID" value="ENSCMIP00000020029.1"/>
    <property type="gene ID" value="ENSCMIG00000009276.1"/>
</dbReference>
<feature type="region of interest" description="Disordered" evidence="7">
    <location>
        <begin position="258"/>
        <end position="280"/>
    </location>
</feature>